<keyword evidence="8 10" id="KW-0472">Membrane</keyword>
<evidence type="ECO:0000313" key="15">
    <source>
        <dbReference type="Proteomes" id="UP000295066"/>
    </source>
</evidence>
<dbReference type="InterPro" id="IPR002550">
    <property type="entry name" value="CNNM"/>
</dbReference>
<keyword evidence="6 10" id="KW-1133">Transmembrane helix</keyword>
<dbReference type="Pfam" id="PF01595">
    <property type="entry name" value="CNNM"/>
    <property type="match status" value="1"/>
</dbReference>
<feature type="domain" description="CNNM transmembrane" evidence="13">
    <location>
        <begin position="1"/>
        <end position="189"/>
    </location>
</feature>
<dbReference type="SUPFAM" id="SSF54631">
    <property type="entry name" value="CBS-domain pair"/>
    <property type="match status" value="1"/>
</dbReference>
<dbReference type="Gene3D" id="3.10.580.10">
    <property type="entry name" value="CBS-domain"/>
    <property type="match status" value="1"/>
</dbReference>
<dbReference type="GO" id="GO:0005886">
    <property type="term" value="C:plasma membrane"/>
    <property type="evidence" value="ECO:0007669"/>
    <property type="project" value="UniProtKB-SubCell"/>
</dbReference>
<evidence type="ECO:0000256" key="9">
    <source>
        <dbReference type="PROSITE-ProRule" id="PRU00703"/>
    </source>
</evidence>
<evidence type="ECO:0000256" key="4">
    <source>
        <dbReference type="ARBA" id="ARBA00022692"/>
    </source>
</evidence>
<dbReference type="RefSeq" id="WP_133958044.1">
    <property type="nucleotide sequence ID" value="NZ_SORI01000014.1"/>
</dbReference>
<dbReference type="InterPro" id="IPR005170">
    <property type="entry name" value="Transptr-assoc_dom"/>
</dbReference>
<dbReference type="PROSITE" id="PS51371">
    <property type="entry name" value="CBS"/>
    <property type="match status" value="2"/>
</dbReference>
<dbReference type="SMART" id="SM00116">
    <property type="entry name" value="CBS"/>
    <property type="match status" value="2"/>
</dbReference>
<dbReference type="InterPro" id="IPR000644">
    <property type="entry name" value="CBS_dom"/>
</dbReference>
<dbReference type="PROSITE" id="PS51846">
    <property type="entry name" value="CNNM"/>
    <property type="match status" value="1"/>
</dbReference>
<dbReference type="SMART" id="SM01091">
    <property type="entry name" value="CorC_HlyC"/>
    <property type="match status" value="1"/>
</dbReference>
<evidence type="ECO:0000256" key="3">
    <source>
        <dbReference type="ARBA" id="ARBA00022475"/>
    </source>
</evidence>
<dbReference type="PANTHER" id="PTHR22777">
    <property type="entry name" value="HEMOLYSIN-RELATED"/>
    <property type="match status" value="1"/>
</dbReference>
<protein>
    <submittedName>
        <fullName evidence="14">CBS domain containing-hemolysin-like protein</fullName>
    </submittedName>
</protein>
<evidence type="ECO:0000256" key="10">
    <source>
        <dbReference type="PROSITE-ProRule" id="PRU01193"/>
    </source>
</evidence>
<evidence type="ECO:0000256" key="11">
    <source>
        <dbReference type="SAM" id="Phobius"/>
    </source>
</evidence>
<keyword evidence="7 9" id="KW-0129">CBS domain</keyword>
<organism evidence="14 15">
    <name type="scientific">Aminivibrio pyruvatiphilus</name>
    <dbReference type="NCBI Taxonomy" id="1005740"/>
    <lineage>
        <taxon>Bacteria</taxon>
        <taxon>Thermotogati</taxon>
        <taxon>Synergistota</taxon>
        <taxon>Synergistia</taxon>
        <taxon>Synergistales</taxon>
        <taxon>Aminobacteriaceae</taxon>
        <taxon>Aminivibrio</taxon>
    </lineage>
</organism>
<reference evidence="14 15" key="1">
    <citation type="submission" date="2019-03" db="EMBL/GenBank/DDBJ databases">
        <title>Genomic Encyclopedia of Type Strains, Phase IV (KMG-IV): sequencing the most valuable type-strain genomes for metagenomic binning, comparative biology and taxonomic classification.</title>
        <authorList>
            <person name="Goeker M."/>
        </authorList>
    </citation>
    <scope>NUCLEOTIDE SEQUENCE [LARGE SCALE GENOMIC DNA]</scope>
    <source>
        <strain evidence="14 15">DSM 25964</strain>
    </source>
</reference>
<dbReference type="SUPFAM" id="SSF56176">
    <property type="entry name" value="FAD-binding/transporter-associated domain-like"/>
    <property type="match status" value="1"/>
</dbReference>
<evidence type="ECO:0000256" key="2">
    <source>
        <dbReference type="ARBA" id="ARBA00006337"/>
    </source>
</evidence>
<keyword evidence="3" id="KW-1003">Cell membrane</keyword>
<dbReference type="Proteomes" id="UP000295066">
    <property type="component" value="Unassembled WGS sequence"/>
</dbReference>
<dbReference type="Pfam" id="PF03471">
    <property type="entry name" value="CorC_HlyC"/>
    <property type="match status" value="1"/>
</dbReference>
<dbReference type="CDD" id="cd04590">
    <property type="entry name" value="CBS_pair_CorC_HlyC_assoc"/>
    <property type="match status" value="1"/>
</dbReference>
<comment type="subcellular location">
    <subcellularLocation>
        <location evidence="1">Cell membrane</location>
        <topology evidence="1">Multi-pass membrane protein</topology>
    </subcellularLocation>
</comment>
<evidence type="ECO:0000256" key="1">
    <source>
        <dbReference type="ARBA" id="ARBA00004651"/>
    </source>
</evidence>
<dbReference type="InterPro" id="IPR036318">
    <property type="entry name" value="FAD-bd_PCMH-like_sf"/>
</dbReference>
<keyword evidence="4 10" id="KW-0812">Transmembrane</keyword>
<dbReference type="FunFam" id="3.10.580.10:FF:000002">
    <property type="entry name" value="Magnesium/cobalt efflux protein CorC"/>
    <property type="match status" value="1"/>
</dbReference>
<dbReference type="AlphaFoldDB" id="A0A4R8M5U5"/>
<dbReference type="PANTHER" id="PTHR22777:SF32">
    <property type="entry name" value="UPF0053 INNER MEMBRANE PROTEIN YFJD"/>
    <property type="match status" value="1"/>
</dbReference>
<evidence type="ECO:0000259" key="13">
    <source>
        <dbReference type="PROSITE" id="PS51846"/>
    </source>
</evidence>
<keyword evidence="5" id="KW-0677">Repeat</keyword>
<keyword evidence="15" id="KW-1185">Reference proteome</keyword>
<feature type="transmembrane region" description="Helical" evidence="11">
    <location>
        <begin position="123"/>
        <end position="146"/>
    </location>
</feature>
<dbReference type="OrthoDB" id="9798188at2"/>
<evidence type="ECO:0000256" key="7">
    <source>
        <dbReference type="ARBA" id="ARBA00023122"/>
    </source>
</evidence>
<comment type="similarity">
    <text evidence="2">Belongs to the UPF0053 family.</text>
</comment>
<feature type="domain" description="CBS" evidence="12">
    <location>
        <begin position="208"/>
        <end position="268"/>
    </location>
</feature>
<dbReference type="EMBL" id="SORI01000014">
    <property type="protein sequence ID" value="TDY58321.1"/>
    <property type="molecule type" value="Genomic_DNA"/>
</dbReference>
<evidence type="ECO:0000313" key="14">
    <source>
        <dbReference type="EMBL" id="TDY58321.1"/>
    </source>
</evidence>
<dbReference type="Pfam" id="PF00571">
    <property type="entry name" value="CBS"/>
    <property type="match status" value="2"/>
</dbReference>
<feature type="transmembrane region" description="Helical" evidence="11">
    <location>
        <begin position="92"/>
        <end position="111"/>
    </location>
</feature>
<evidence type="ECO:0000259" key="12">
    <source>
        <dbReference type="PROSITE" id="PS51371"/>
    </source>
</evidence>
<dbReference type="InterPro" id="IPR046342">
    <property type="entry name" value="CBS_dom_sf"/>
</dbReference>
<dbReference type="InterPro" id="IPR044751">
    <property type="entry name" value="Ion_transp-like_CBS"/>
</dbReference>
<gene>
    <name evidence="14" type="ORF">C8D99_11412</name>
</gene>
<accession>A0A4R8M5U5</accession>
<name>A0A4R8M5U5_9BACT</name>
<evidence type="ECO:0000256" key="5">
    <source>
        <dbReference type="ARBA" id="ARBA00022737"/>
    </source>
</evidence>
<sequence>MNVLLTESVLLLILLLVLSAFFSASETAITSSGRGKILALMERYPYQKRFFDWLLRDIQRALTIVLISNNLVNIAASAVATSLAIMLLGQGGLIVSVGVMTVLIVVFGEIFPKSVAIVRSDSILAFSLPLLRLLDILLAPFLWIMVHIVRGLGVIFKVDLKARHPFVTREEFEQMVNIGEESGALEEVERKMIHGIISFEETRVYEIMVPRTDMDAVSSEATVSEAMKIFQEHGHSRVPVYDESPDDIVGILYVKDTIPSLLAGNLSVPVSSIMRQALFVPESMRVVELFNTMKGRHVHMAIVVDEYGGVAGIATLEDLLEEIVGEIQDEYDKEKPTLLPEDDGSWLVQGHLGLEDLSDFLGSSFESEDAESLGGLVLSISGDFPSPGETVHYRSHSDGKVWEIEVLEVEDHRIKLLRLRPKEKGFFFPEGGE</sequence>
<dbReference type="Gene3D" id="3.30.465.10">
    <property type="match status" value="1"/>
</dbReference>
<feature type="domain" description="CBS" evidence="12">
    <location>
        <begin position="273"/>
        <end position="330"/>
    </location>
</feature>
<evidence type="ECO:0000256" key="6">
    <source>
        <dbReference type="ARBA" id="ARBA00022989"/>
    </source>
</evidence>
<dbReference type="InterPro" id="IPR016169">
    <property type="entry name" value="FAD-bd_PCMH_sub2"/>
</dbReference>
<feature type="transmembrane region" description="Helical" evidence="11">
    <location>
        <begin position="61"/>
        <end position="85"/>
    </location>
</feature>
<dbReference type="GO" id="GO:0050660">
    <property type="term" value="F:flavin adenine dinucleotide binding"/>
    <property type="evidence" value="ECO:0007669"/>
    <property type="project" value="InterPro"/>
</dbReference>
<comment type="caution">
    <text evidence="14">The sequence shown here is derived from an EMBL/GenBank/DDBJ whole genome shotgun (WGS) entry which is preliminary data.</text>
</comment>
<proteinExistence type="inferred from homology"/>
<evidence type="ECO:0000256" key="8">
    <source>
        <dbReference type="ARBA" id="ARBA00023136"/>
    </source>
</evidence>